<sequence>MDILTIAALSGLNPEIEKIDLINQNDNYFNNTNEEFLDLKKTYFFVNNYEYKLDLIKKYIESFALNNSYEVNLSLNTINNSTKFLDNLSSSIVDQIDLKSIYTSSYGTIVFDIEKSNSEIFSLEIGKKEFGYFIEKKGVDIKQVDALKIDELNKDLLTDLNKFFE</sequence>
<reference evidence="1 2" key="1">
    <citation type="submission" date="2016-12" db="EMBL/GenBank/DDBJ databases">
        <title>Trade-off between light-utilization and light-protection in marine flavobacteria.</title>
        <authorList>
            <person name="Kumagai Y."/>
            <person name="Yoshizawa S."/>
            <person name="Kogure K."/>
            <person name="Iwasaki W."/>
        </authorList>
    </citation>
    <scope>NUCLEOTIDE SEQUENCE [LARGE SCALE GENOMIC DNA]</scope>
    <source>
        <strain evidence="1 2">NBRC 108759</strain>
    </source>
</reference>
<evidence type="ECO:0000313" key="1">
    <source>
        <dbReference type="EMBL" id="PQJ80320.1"/>
    </source>
</evidence>
<comment type="caution">
    <text evidence="1">The sequence shown here is derived from an EMBL/GenBank/DDBJ whole genome shotgun (WGS) entry which is preliminary data.</text>
</comment>
<keyword evidence="2" id="KW-1185">Reference proteome</keyword>
<dbReference type="EMBL" id="MSCN01000001">
    <property type="protein sequence ID" value="PQJ80320.1"/>
    <property type="molecule type" value="Genomic_DNA"/>
</dbReference>
<gene>
    <name evidence="1" type="ORF">BTO18_14555</name>
</gene>
<name>A0A2S7WRU8_9FLAO</name>
<evidence type="ECO:0000313" key="2">
    <source>
        <dbReference type="Proteomes" id="UP000238882"/>
    </source>
</evidence>
<organism evidence="1 2">
    <name type="scientific">Polaribacter porphyrae</name>
    <dbReference type="NCBI Taxonomy" id="1137780"/>
    <lineage>
        <taxon>Bacteria</taxon>
        <taxon>Pseudomonadati</taxon>
        <taxon>Bacteroidota</taxon>
        <taxon>Flavobacteriia</taxon>
        <taxon>Flavobacteriales</taxon>
        <taxon>Flavobacteriaceae</taxon>
    </lineage>
</organism>
<proteinExistence type="predicted"/>
<dbReference type="AlphaFoldDB" id="A0A2S7WRU8"/>
<protein>
    <submittedName>
        <fullName evidence="1">Uncharacterized protein</fullName>
    </submittedName>
</protein>
<accession>A0A2S7WRU8</accession>
<dbReference type="RefSeq" id="WP_105016918.1">
    <property type="nucleotide sequence ID" value="NZ_MSCN01000001.1"/>
</dbReference>
<dbReference type="Proteomes" id="UP000238882">
    <property type="component" value="Unassembled WGS sequence"/>
</dbReference>
<dbReference type="OrthoDB" id="1431868at2"/>